<feature type="transmembrane region" description="Helical" evidence="1">
    <location>
        <begin position="30"/>
        <end position="49"/>
    </location>
</feature>
<keyword evidence="1" id="KW-0472">Membrane</keyword>
<gene>
    <name evidence="3" type="ORF">SAMN05444370_102305</name>
</gene>
<keyword evidence="2" id="KW-0732">Signal</keyword>
<organism evidence="3 4">
    <name type="scientific">Rubrimonas cliftonensis</name>
    <dbReference type="NCBI Taxonomy" id="89524"/>
    <lineage>
        <taxon>Bacteria</taxon>
        <taxon>Pseudomonadati</taxon>
        <taxon>Pseudomonadota</taxon>
        <taxon>Alphaproteobacteria</taxon>
        <taxon>Rhodobacterales</taxon>
        <taxon>Paracoccaceae</taxon>
        <taxon>Rubrimonas</taxon>
    </lineage>
</organism>
<dbReference type="Proteomes" id="UP000198703">
    <property type="component" value="Unassembled WGS sequence"/>
</dbReference>
<sequence>MKTIITITTLFAATAANASGITDDFVVPEIDALAGVAALAVVGASVALVRERMKR</sequence>
<keyword evidence="4" id="KW-1185">Reference proteome</keyword>
<keyword evidence="1" id="KW-0812">Transmembrane</keyword>
<protein>
    <submittedName>
        <fullName evidence="3">VPEID-CTERM protein sorting domain-containing protein</fullName>
    </submittedName>
</protein>
<feature type="signal peptide" evidence="2">
    <location>
        <begin position="1"/>
        <end position="18"/>
    </location>
</feature>
<dbReference type="RefSeq" id="WP_175478753.1">
    <property type="nucleotide sequence ID" value="NZ_FNQM01000002.1"/>
</dbReference>
<accession>A0A1H3X7J2</accession>
<feature type="chain" id="PRO_5011621898" evidence="2">
    <location>
        <begin position="19"/>
        <end position="55"/>
    </location>
</feature>
<dbReference type="STRING" id="89524.SAMN05444370_102305"/>
<keyword evidence="1" id="KW-1133">Transmembrane helix</keyword>
<proteinExistence type="predicted"/>
<dbReference type="EMBL" id="FNQM01000002">
    <property type="protein sequence ID" value="SDZ95210.1"/>
    <property type="molecule type" value="Genomic_DNA"/>
</dbReference>
<evidence type="ECO:0000313" key="3">
    <source>
        <dbReference type="EMBL" id="SDZ95210.1"/>
    </source>
</evidence>
<evidence type="ECO:0000256" key="1">
    <source>
        <dbReference type="SAM" id="Phobius"/>
    </source>
</evidence>
<dbReference type="AlphaFoldDB" id="A0A1H3X7J2"/>
<reference evidence="3 4" key="1">
    <citation type="submission" date="2016-10" db="EMBL/GenBank/DDBJ databases">
        <authorList>
            <person name="de Groot N.N."/>
        </authorList>
    </citation>
    <scope>NUCLEOTIDE SEQUENCE [LARGE SCALE GENOMIC DNA]</scope>
    <source>
        <strain evidence="3 4">DSM 15345</strain>
    </source>
</reference>
<name>A0A1H3X7J2_9RHOB</name>
<evidence type="ECO:0000313" key="4">
    <source>
        <dbReference type="Proteomes" id="UP000198703"/>
    </source>
</evidence>
<evidence type="ECO:0000256" key="2">
    <source>
        <dbReference type="SAM" id="SignalP"/>
    </source>
</evidence>